<evidence type="ECO:0000313" key="4">
    <source>
        <dbReference type="Proteomes" id="UP000551878"/>
    </source>
</evidence>
<reference evidence="3 4" key="1">
    <citation type="submission" date="2020-08" db="EMBL/GenBank/DDBJ databases">
        <title>Genomic Encyclopedia of Type Strains, Phase IV (KMG-IV): sequencing the most valuable type-strain genomes for metagenomic binning, comparative biology and taxonomic classification.</title>
        <authorList>
            <person name="Goeker M."/>
        </authorList>
    </citation>
    <scope>NUCLEOTIDE SEQUENCE [LARGE SCALE GENOMIC DNA]</scope>
    <source>
        <strain evidence="3 4">DSM 24696</strain>
    </source>
</reference>
<dbReference type="InterPro" id="IPR052933">
    <property type="entry name" value="DNA_Protect_Modify"/>
</dbReference>
<dbReference type="Gene3D" id="1.10.150.470">
    <property type="match status" value="1"/>
</dbReference>
<dbReference type="PIRSF" id="PIRSF026567">
    <property type="entry name" value="Adenine_mtase_bact_prd"/>
    <property type="match status" value="1"/>
</dbReference>
<dbReference type="GO" id="GO:0032259">
    <property type="term" value="P:methylation"/>
    <property type="evidence" value="ECO:0007669"/>
    <property type="project" value="UniProtKB-KW"/>
</dbReference>
<dbReference type="SUPFAM" id="SSF53335">
    <property type="entry name" value="S-adenosyl-L-methionine-dependent methyltransferases"/>
    <property type="match status" value="1"/>
</dbReference>
<dbReference type="Proteomes" id="UP000551878">
    <property type="component" value="Unassembled WGS sequence"/>
</dbReference>
<dbReference type="Pfam" id="PF02384">
    <property type="entry name" value="N6_Mtase"/>
    <property type="match status" value="1"/>
</dbReference>
<evidence type="ECO:0000259" key="1">
    <source>
        <dbReference type="Pfam" id="PF02384"/>
    </source>
</evidence>
<keyword evidence="3" id="KW-0489">Methyltransferase</keyword>
<keyword evidence="4" id="KW-1185">Reference proteome</keyword>
<dbReference type="Pfam" id="PF21106">
    <property type="entry name" value="YtxK_like"/>
    <property type="match status" value="1"/>
</dbReference>
<protein>
    <submittedName>
        <fullName evidence="3">Site-specific DNA-methyltransferase (Adenine-specific)</fullName>
        <ecNumber evidence="3">2.1.1.72</ecNumber>
    </submittedName>
</protein>
<proteinExistence type="predicted"/>
<dbReference type="GO" id="GO:0003677">
    <property type="term" value="F:DNA binding"/>
    <property type="evidence" value="ECO:0007669"/>
    <property type="project" value="InterPro"/>
</dbReference>
<dbReference type="RefSeq" id="WP_184663207.1">
    <property type="nucleotide sequence ID" value="NZ_JACHHB010000003.1"/>
</dbReference>
<feature type="domain" description="DNA methylase adenine-specific" evidence="1">
    <location>
        <begin position="97"/>
        <end position="298"/>
    </location>
</feature>
<evidence type="ECO:0000259" key="2">
    <source>
        <dbReference type="Pfam" id="PF21106"/>
    </source>
</evidence>
<keyword evidence="3" id="KW-0808">Transferase</keyword>
<dbReference type="InterPro" id="IPR003356">
    <property type="entry name" value="DNA_methylase_A-5"/>
</dbReference>
<dbReference type="PANTHER" id="PTHR41313">
    <property type="entry name" value="ADENINE-SPECIFIC METHYLTRANSFERASE"/>
    <property type="match status" value="1"/>
</dbReference>
<dbReference type="GO" id="GO:0009007">
    <property type="term" value="F:site-specific DNA-methyltransferase (adenine-specific) activity"/>
    <property type="evidence" value="ECO:0007669"/>
    <property type="project" value="UniProtKB-EC"/>
</dbReference>
<accession>A0A840QN13</accession>
<dbReference type="EMBL" id="JACHHB010000003">
    <property type="protein sequence ID" value="MBB5172748.1"/>
    <property type="molecule type" value="Genomic_DNA"/>
</dbReference>
<dbReference type="InterPro" id="IPR029063">
    <property type="entry name" value="SAM-dependent_MTases_sf"/>
</dbReference>
<organism evidence="3 4">
    <name type="scientific">Texcoconibacillus texcoconensis</name>
    <dbReference type="NCBI Taxonomy" id="1095777"/>
    <lineage>
        <taxon>Bacteria</taxon>
        <taxon>Bacillati</taxon>
        <taxon>Bacillota</taxon>
        <taxon>Bacilli</taxon>
        <taxon>Bacillales</taxon>
        <taxon>Bacillaceae</taxon>
        <taxon>Texcoconibacillus</taxon>
    </lineage>
</organism>
<dbReference type="InterPro" id="IPR048375">
    <property type="entry name" value="YtxK-like_N"/>
</dbReference>
<dbReference type="EC" id="2.1.1.72" evidence="3"/>
<dbReference type="InterPro" id="IPR016843">
    <property type="entry name" value="S-AdoMet-dep_Ade-MeTrfase_prd"/>
</dbReference>
<name>A0A840QN13_9BACI</name>
<sequence>MEATTNVEKLYECLDRGTECLQRYLQTPYLDALVAMGENVFHHDVMQQLDKETTDEIREALNELPDESLRSEEVRKAIQLATLKGMRASTQPHHAMTPDAVSLFIGYLVEKMVINKRADNNDEPLFIYDPAVGSANLLTAVLNTISKPAKGKGIDPDETLIQLAYANANLQNHDVNLFHQDSIVTKMDELDDVVICDLPIGYYPNEEVAKNYSLNPGGNEKPYVHHLLIERAIEQTKPGGYGIFLIPNGLFQSDQADQLHEWIKKETMIYGLLQLPQSMFKNQQYAKSIFIVRKRDEYLRDPDQALLAELPSFTNKAAMADMIKQIEDWIDGQIEKDV</sequence>
<gene>
    <name evidence="3" type="ORF">HNQ41_000892</name>
</gene>
<feature type="domain" description="YtxK-like N-terminal helical" evidence="2">
    <location>
        <begin position="8"/>
        <end position="86"/>
    </location>
</feature>
<dbReference type="PANTHER" id="PTHR41313:SF1">
    <property type="entry name" value="DNA METHYLASE ADENINE-SPECIFIC DOMAIN-CONTAINING PROTEIN"/>
    <property type="match status" value="1"/>
</dbReference>
<evidence type="ECO:0000313" key="3">
    <source>
        <dbReference type="EMBL" id="MBB5172748.1"/>
    </source>
</evidence>
<dbReference type="Gene3D" id="3.40.50.150">
    <property type="entry name" value="Vaccinia Virus protein VP39"/>
    <property type="match status" value="1"/>
</dbReference>
<comment type="caution">
    <text evidence="3">The sequence shown here is derived from an EMBL/GenBank/DDBJ whole genome shotgun (WGS) entry which is preliminary data.</text>
</comment>
<dbReference type="CDD" id="cd02440">
    <property type="entry name" value="AdoMet_MTases"/>
    <property type="match status" value="1"/>
</dbReference>
<dbReference type="AlphaFoldDB" id="A0A840QN13"/>
<dbReference type="GO" id="GO:0008170">
    <property type="term" value="F:N-methyltransferase activity"/>
    <property type="evidence" value="ECO:0007669"/>
    <property type="project" value="InterPro"/>
</dbReference>